<dbReference type="InterPro" id="IPR024499">
    <property type="entry name" value="Mbeg1-like"/>
</dbReference>
<name>U2V9M4_9ACTN</name>
<dbReference type="Pfam" id="PF11187">
    <property type="entry name" value="Mbeg1-like"/>
    <property type="match status" value="1"/>
</dbReference>
<keyword evidence="2" id="KW-1185">Reference proteome</keyword>
<organism evidence="1 2">
    <name type="scientific">Olsenella profusa F0195</name>
    <dbReference type="NCBI Taxonomy" id="1125712"/>
    <lineage>
        <taxon>Bacteria</taxon>
        <taxon>Bacillati</taxon>
        <taxon>Actinomycetota</taxon>
        <taxon>Coriobacteriia</taxon>
        <taxon>Coriobacteriales</taxon>
        <taxon>Atopobiaceae</taxon>
        <taxon>Olsenella</taxon>
    </lineage>
</organism>
<dbReference type="Gene3D" id="3.40.50.1820">
    <property type="entry name" value="alpha/beta hydrolase"/>
    <property type="match status" value="1"/>
</dbReference>
<evidence type="ECO:0000313" key="2">
    <source>
        <dbReference type="Proteomes" id="UP000016638"/>
    </source>
</evidence>
<reference evidence="1 2" key="1">
    <citation type="submission" date="2013-08" db="EMBL/GenBank/DDBJ databases">
        <authorList>
            <person name="Durkin A.S."/>
            <person name="Haft D.R."/>
            <person name="McCorrison J."/>
            <person name="Torralba M."/>
            <person name="Gillis M."/>
            <person name="Haft D.H."/>
            <person name="Methe B."/>
            <person name="Sutton G."/>
            <person name="Nelson K.E."/>
        </authorList>
    </citation>
    <scope>NUCLEOTIDE SEQUENCE [LARGE SCALE GENOMIC DNA]</scope>
    <source>
        <strain evidence="1 2">F0195</strain>
    </source>
</reference>
<dbReference type="AlphaFoldDB" id="U2V9M4"/>
<protein>
    <submittedName>
        <fullName evidence="1">PF11187 family protein</fullName>
    </submittedName>
</protein>
<gene>
    <name evidence="1" type="ORF">HMPREF1316_1834</name>
</gene>
<dbReference type="SUPFAM" id="SSF53474">
    <property type="entry name" value="alpha/beta-Hydrolases"/>
    <property type="match status" value="1"/>
</dbReference>
<accession>U2V9M4</accession>
<evidence type="ECO:0000313" key="1">
    <source>
        <dbReference type="EMBL" id="ERL09281.1"/>
    </source>
</evidence>
<sequence>MSLHPDELAQLNTLIYQPEFQEACNQAFRKARGKRISLGDVIASMPADGGDEWTTPDGYDALRQAVSSDSRLSDLTVCDFTSPGVPVEGRTTQTSHCMALTDGDGTLYVVYRGTDGEHGEWRDDFEGLNEADTDSQRRAEAYLDEMLALYGGQHVVVTGHSKGGNKAQYVTVVDGRVDECYSFDGQGFGNPFLRKYEERIAAVRGRIHAYNQEGDYVSALMAPIAGDTHYTNGGSQAQGITGLLQTLLRGDGNFQLSNHAPLNLFSSDTDLSLDLTGTRTDYSRTINDFTTWVSENVPADMQALVIEFLSDCAEGRQSEALSDPEKVAALMAVLTKYPGTQRLLEQLAGTDGANDGALASSGVGTGVNAAAAVLVRLGCDSGIIATIVSASNGAVASPVGAAGGGGEWARAYASAYATDCARIDAHVAAGEQATTVQVRQSLVRDWSDEYKEKLLSIVREVDEEEVWDPTHWDVWYRIESLGGGLTAENCQGDIDGYLRKQIDMNGVSAQRIEEAFQKAAELDGTMGTNASAVAESLDGATEALGQILGGGAQ</sequence>
<comment type="caution">
    <text evidence="1">The sequence shown here is derived from an EMBL/GenBank/DDBJ whole genome shotgun (WGS) entry which is preliminary data.</text>
</comment>
<dbReference type="PATRIC" id="fig|1125712.3.peg.774"/>
<proteinExistence type="predicted"/>
<dbReference type="EMBL" id="AWEZ01000030">
    <property type="protein sequence ID" value="ERL09281.1"/>
    <property type="molecule type" value="Genomic_DNA"/>
</dbReference>
<dbReference type="OrthoDB" id="9769481at2"/>
<dbReference type="Proteomes" id="UP000016638">
    <property type="component" value="Unassembled WGS sequence"/>
</dbReference>
<dbReference type="eggNOG" id="COG0596">
    <property type="taxonomic scope" value="Bacteria"/>
</dbReference>
<dbReference type="InterPro" id="IPR029058">
    <property type="entry name" value="AB_hydrolase_fold"/>
</dbReference>
<dbReference type="STRING" id="1125712.HMPREF1316_1834"/>